<feature type="region of interest" description="Disordered" evidence="1">
    <location>
        <begin position="54"/>
        <end position="89"/>
    </location>
</feature>
<sequence length="181" mass="20853">MVNETMYFPYQNTARQFKEMEMQGIPVTIANLAIHRHREEEMNQKRMRHDQMVQEATAERASEANKGKAREVVPDFEEEEDSEELTSSASEEWKEAWSFISRGNDTHFTVVLLIRFGALAEIGAYQKVCSDCVATRHPLVNDEVYVEGASARWTWRWRAIACCVLNLKAKEGISSQDDAYK</sequence>
<feature type="compositionally biased region" description="Basic and acidic residues" evidence="1">
    <location>
        <begin position="54"/>
        <end position="73"/>
    </location>
</feature>
<feature type="compositionally biased region" description="Acidic residues" evidence="1">
    <location>
        <begin position="74"/>
        <end position="84"/>
    </location>
</feature>
<evidence type="ECO:0000313" key="2">
    <source>
        <dbReference type="EMBL" id="MED6161043.1"/>
    </source>
</evidence>
<accession>A0ABU6UN29</accession>
<dbReference type="EMBL" id="JASCZI010121290">
    <property type="protein sequence ID" value="MED6161043.1"/>
    <property type="molecule type" value="Genomic_DNA"/>
</dbReference>
<reference evidence="2 3" key="1">
    <citation type="journal article" date="2023" name="Plants (Basel)">
        <title>Bridging the Gap: Combining Genomics and Transcriptomics Approaches to Understand Stylosanthes scabra, an Orphan Legume from the Brazilian Caatinga.</title>
        <authorList>
            <person name="Ferreira-Neto J.R.C."/>
            <person name="da Silva M.D."/>
            <person name="Binneck E."/>
            <person name="de Melo N.F."/>
            <person name="da Silva R.H."/>
            <person name="de Melo A.L.T.M."/>
            <person name="Pandolfi V."/>
            <person name="Bustamante F.O."/>
            <person name="Brasileiro-Vidal A.C."/>
            <person name="Benko-Iseppon A.M."/>
        </authorList>
    </citation>
    <scope>NUCLEOTIDE SEQUENCE [LARGE SCALE GENOMIC DNA]</scope>
    <source>
        <tissue evidence="2">Leaves</tissue>
    </source>
</reference>
<proteinExistence type="predicted"/>
<protein>
    <submittedName>
        <fullName evidence="2">Uncharacterized protein</fullName>
    </submittedName>
</protein>
<evidence type="ECO:0000313" key="3">
    <source>
        <dbReference type="Proteomes" id="UP001341840"/>
    </source>
</evidence>
<gene>
    <name evidence="2" type="ORF">PIB30_056991</name>
</gene>
<name>A0ABU6UN29_9FABA</name>
<evidence type="ECO:0000256" key="1">
    <source>
        <dbReference type="SAM" id="MobiDB-lite"/>
    </source>
</evidence>
<dbReference type="Proteomes" id="UP001341840">
    <property type="component" value="Unassembled WGS sequence"/>
</dbReference>
<comment type="caution">
    <text evidence="2">The sequence shown here is derived from an EMBL/GenBank/DDBJ whole genome shotgun (WGS) entry which is preliminary data.</text>
</comment>
<organism evidence="2 3">
    <name type="scientific">Stylosanthes scabra</name>
    <dbReference type="NCBI Taxonomy" id="79078"/>
    <lineage>
        <taxon>Eukaryota</taxon>
        <taxon>Viridiplantae</taxon>
        <taxon>Streptophyta</taxon>
        <taxon>Embryophyta</taxon>
        <taxon>Tracheophyta</taxon>
        <taxon>Spermatophyta</taxon>
        <taxon>Magnoliopsida</taxon>
        <taxon>eudicotyledons</taxon>
        <taxon>Gunneridae</taxon>
        <taxon>Pentapetalae</taxon>
        <taxon>rosids</taxon>
        <taxon>fabids</taxon>
        <taxon>Fabales</taxon>
        <taxon>Fabaceae</taxon>
        <taxon>Papilionoideae</taxon>
        <taxon>50 kb inversion clade</taxon>
        <taxon>dalbergioids sensu lato</taxon>
        <taxon>Dalbergieae</taxon>
        <taxon>Pterocarpus clade</taxon>
        <taxon>Stylosanthes</taxon>
    </lineage>
</organism>
<keyword evidence="3" id="KW-1185">Reference proteome</keyword>